<evidence type="ECO:0000313" key="13">
    <source>
        <dbReference type="Proteomes" id="UP000676409"/>
    </source>
</evidence>
<dbReference type="SUPFAM" id="SSF55785">
    <property type="entry name" value="PYP-like sensor domain (PAS domain)"/>
    <property type="match status" value="5"/>
</dbReference>
<dbReference type="Proteomes" id="UP000676409">
    <property type="component" value="Chromosome"/>
</dbReference>
<dbReference type="InterPro" id="IPR036097">
    <property type="entry name" value="HisK_dim/P_sf"/>
</dbReference>
<dbReference type="InterPro" id="IPR036890">
    <property type="entry name" value="HATPase_C_sf"/>
</dbReference>
<feature type="domain" description="Response regulatory" evidence="9">
    <location>
        <begin position="1067"/>
        <end position="1184"/>
    </location>
</feature>
<dbReference type="KEGG" id="caul:KCG34_01875"/>
<dbReference type="SMART" id="SM00387">
    <property type="entry name" value="HATPase_c"/>
    <property type="match status" value="1"/>
</dbReference>
<dbReference type="PROSITE" id="PS50110">
    <property type="entry name" value="RESPONSE_REGULATORY"/>
    <property type="match status" value="1"/>
</dbReference>
<evidence type="ECO:0000259" key="8">
    <source>
        <dbReference type="PROSITE" id="PS50109"/>
    </source>
</evidence>
<feature type="domain" description="Histidine kinase" evidence="8">
    <location>
        <begin position="826"/>
        <end position="1046"/>
    </location>
</feature>
<dbReference type="EC" id="2.7.13.3" evidence="2"/>
<feature type="domain" description="PAC" evidence="11">
    <location>
        <begin position="493"/>
        <end position="545"/>
    </location>
</feature>
<dbReference type="InterPro" id="IPR035965">
    <property type="entry name" value="PAS-like_dom_sf"/>
</dbReference>
<dbReference type="PROSITE" id="PS50113">
    <property type="entry name" value="PAC"/>
    <property type="match status" value="5"/>
</dbReference>
<dbReference type="SMART" id="SM00448">
    <property type="entry name" value="REC"/>
    <property type="match status" value="1"/>
</dbReference>
<dbReference type="Gene3D" id="2.10.70.100">
    <property type="match status" value="2"/>
</dbReference>
<evidence type="ECO:0000256" key="3">
    <source>
        <dbReference type="ARBA" id="ARBA00022553"/>
    </source>
</evidence>
<gene>
    <name evidence="12" type="ORF">KCG34_01875</name>
</gene>
<feature type="domain" description="PAC" evidence="11">
    <location>
        <begin position="756"/>
        <end position="808"/>
    </location>
</feature>
<dbReference type="PRINTS" id="PR00344">
    <property type="entry name" value="BCTRLSENSOR"/>
</dbReference>
<keyword evidence="4" id="KW-0808">Transferase</keyword>
<evidence type="ECO:0000313" key="12">
    <source>
        <dbReference type="EMBL" id="QUD88659.1"/>
    </source>
</evidence>
<dbReference type="SMART" id="SM00065">
    <property type="entry name" value="GAF"/>
    <property type="match status" value="1"/>
</dbReference>
<dbReference type="CDD" id="cd00130">
    <property type="entry name" value="PAS"/>
    <property type="match status" value="5"/>
</dbReference>
<dbReference type="Gene3D" id="3.40.50.2300">
    <property type="match status" value="1"/>
</dbReference>
<dbReference type="SUPFAM" id="SSF52172">
    <property type="entry name" value="CheY-like"/>
    <property type="match status" value="1"/>
</dbReference>
<keyword evidence="6" id="KW-0902">Two-component regulatory system</keyword>
<dbReference type="Pfam" id="PF01590">
    <property type="entry name" value="GAF"/>
    <property type="match status" value="1"/>
</dbReference>
<sequence>MHRLQVLDTGSEPLFDDLARLAALEFRTPAAAISLVDRERAWAKAAHGLAMSQAPRDQSFCDRVVRGGEVLVIADASTDDRFRDNPFVRGEPGLRFYAGAPLVLDDGSHVGTLCVIDFEPRQDFTPEAVERLRAMAATVSRALTMRVEAIERERQARLADDRLRLLGLTADIAGVGTWSWDADSDRIAWSEETYSIHGRDPGQPPPDLEGVLAVYHPEDAPALRAAIQRSMREGVGYSFQGRLVRPDGAVRHIITKAQPRLDAAGRTVALYGTLQDVTELKLADSALRDSEARLRFLTEHMSDLVMRYDLEFRRLFVSASCRRYGYEPEDLVGEPGWSLNHPDDSPRMRRLIEDLLAGRLRDEDAHIEIRLRTKAGEWVWVDAAPNLVRDAQGELAEFVWVMRDISARKAAEAALAESEARYRMLAERASDIIIQYDADGVIRFASPAVSQLGYTSEQMVGTHVSAYGHPEDEVRMAVVRAGLKAGRPFAPGLRTERRVLCADGSLVWYEGSPSTIFDEQGRIVGAVTALRNVNARREMEDELRRRQAEAESAERSARLAAQIAGIGYWRFDLVSRERIWSPEVFQVHGVSMDSAPLYGAEALALYHPEDQEKLSSAWASTIETGEPLDFTGRLFRADDGRMIYLQTRAEAVREADGRIVALFGVVRDVTDEVEARLRIEESEARYRTLAEHATDIIFQYDHESRIQYVSPSIRQLGYEPEHMLGRMIGDYCHPDDSERTREDRQRRLRGEEIPEDRLSFRVLTADGGWVWMESSPSPVLDEAGQITAVVTVMRDVTVRRAMEEELRRKHAEAEAAAVAKSEFLANMSHEIRTPLTAVSGFAGLLSAMDGLPDRARTFVDRIIAGSQALLAIVNDILDFSRMEAGQIELNPQPFDPDDFVRQTVELVRNEAARKGLSLDLGTAGALPAQVLADSGRIGQVLLNLLNNAVKFTDRGGVRITLSHQGGVEPSLRLEVADTGVGISPEHSRRLFERFSQVDGSNTRQYGGAGLGLAISKGLVELMGGRIGVDSEPGRGSVFWFDIPAPPVEATASAPAAAEEPVGVGAARVLVVDDVQVNRELVSAILAPFGLQLTEAANGAEAVEAARSQPFDLIVMDLQMPVMDGFAATRAIRADSPLNRDTPILALSANVLPTHVEACRAAGMDDHVAKPINPAALLTKIAFWTDGQGRAVPTQ</sequence>
<keyword evidence="5" id="KW-0418">Kinase</keyword>
<dbReference type="EMBL" id="CP073078">
    <property type="protein sequence ID" value="QUD88659.1"/>
    <property type="molecule type" value="Genomic_DNA"/>
</dbReference>
<feature type="domain" description="PAC" evidence="11">
    <location>
        <begin position="237"/>
        <end position="289"/>
    </location>
</feature>
<dbReference type="NCBIfam" id="TIGR00229">
    <property type="entry name" value="sensory_box"/>
    <property type="match status" value="4"/>
</dbReference>
<feature type="modified residue" description="4-aspartylphosphate" evidence="7">
    <location>
        <position position="1116"/>
    </location>
</feature>
<proteinExistence type="predicted"/>
<dbReference type="SUPFAM" id="SSF47384">
    <property type="entry name" value="Homodimeric domain of signal transducing histidine kinase"/>
    <property type="match status" value="1"/>
</dbReference>
<evidence type="ECO:0000259" key="9">
    <source>
        <dbReference type="PROSITE" id="PS50110"/>
    </source>
</evidence>
<dbReference type="SMART" id="SM00086">
    <property type="entry name" value="PAC"/>
    <property type="match status" value="5"/>
</dbReference>
<evidence type="ECO:0000259" key="10">
    <source>
        <dbReference type="PROSITE" id="PS50112"/>
    </source>
</evidence>
<dbReference type="InterPro" id="IPR003594">
    <property type="entry name" value="HATPase_dom"/>
</dbReference>
<dbReference type="Pfam" id="PF00989">
    <property type="entry name" value="PAS"/>
    <property type="match status" value="1"/>
</dbReference>
<feature type="domain" description="PAS" evidence="10">
    <location>
        <begin position="418"/>
        <end position="472"/>
    </location>
</feature>
<evidence type="ECO:0000256" key="1">
    <source>
        <dbReference type="ARBA" id="ARBA00000085"/>
    </source>
</evidence>
<dbReference type="SUPFAM" id="SSF55874">
    <property type="entry name" value="ATPase domain of HSP90 chaperone/DNA topoisomerase II/histidine kinase"/>
    <property type="match status" value="1"/>
</dbReference>
<dbReference type="Gene3D" id="3.30.450.40">
    <property type="match status" value="1"/>
</dbReference>
<dbReference type="CDD" id="cd16922">
    <property type="entry name" value="HATPase_EvgS-ArcB-TorS-like"/>
    <property type="match status" value="1"/>
</dbReference>
<feature type="domain" description="PAC" evidence="11">
    <location>
        <begin position="365"/>
        <end position="417"/>
    </location>
</feature>
<dbReference type="Gene3D" id="1.10.287.130">
    <property type="match status" value="1"/>
</dbReference>
<protein>
    <recommendedName>
        <fullName evidence="2">histidine kinase</fullName>
        <ecNumber evidence="2">2.7.13.3</ecNumber>
    </recommendedName>
</protein>
<dbReference type="Pfam" id="PF00512">
    <property type="entry name" value="HisKA"/>
    <property type="match status" value="1"/>
</dbReference>
<dbReference type="Pfam" id="PF02518">
    <property type="entry name" value="HATPase_c"/>
    <property type="match status" value="1"/>
</dbReference>
<evidence type="ECO:0000256" key="7">
    <source>
        <dbReference type="PROSITE-ProRule" id="PRU00169"/>
    </source>
</evidence>
<evidence type="ECO:0000256" key="5">
    <source>
        <dbReference type="ARBA" id="ARBA00022777"/>
    </source>
</evidence>
<evidence type="ECO:0000256" key="4">
    <source>
        <dbReference type="ARBA" id="ARBA00022679"/>
    </source>
</evidence>
<dbReference type="InterPro" id="IPR011006">
    <property type="entry name" value="CheY-like_superfamily"/>
</dbReference>
<dbReference type="FunFam" id="3.30.565.10:FF:000010">
    <property type="entry name" value="Sensor histidine kinase RcsC"/>
    <property type="match status" value="1"/>
</dbReference>
<dbReference type="InterPro" id="IPR005467">
    <property type="entry name" value="His_kinase_dom"/>
</dbReference>
<dbReference type="PROSITE" id="PS50112">
    <property type="entry name" value="PAS"/>
    <property type="match status" value="3"/>
</dbReference>
<dbReference type="InterPro" id="IPR001610">
    <property type="entry name" value="PAC"/>
</dbReference>
<dbReference type="CDD" id="cd17546">
    <property type="entry name" value="REC_hyHK_CKI1_RcsC-like"/>
    <property type="match status" value="1"/>
</dbReference>
<dbReference type="InterPro" id="IPR003018">
    <property type="entry name" value="GAF"/>
</dbReference>
<dbReference type="InterPro" id="IPR000700">
    <property type="entry name" value="PAS-assoc_C"/>
</dbReference>
<dbReference type="InterPro" id="IPR013767">
    <property type="entry name" value="PAS_fold"/>
</dbReference>
<dbReference type="CDD" id="cd00082">
    <property type="entry name" value="HisKA"/>
    <property type="match status" value="1"/>
</dbReference>
<accession>A0A975G137</accession>
<dbReference type="InterPro" id="IPR001789">
    <property type="entry name" value="Sig_transdc_resp-reg_receiver"/>
</dbReference>
<feature type="domain" description="PAC" evidence="11">
    <location>
        <begin position="628"/>
        <end position="681"/>
    </location>
</feature>
<reference evidence="12" key="1">
    <citation type="submission" date="2021-04" db="EMBL/GenBank/DDBJ databases">
        <title>The complete genome sequence of Caulobacter sp. S6.</title>
        <authorList>
            <person name="Tang Y."/>
            <person name="Ouyang W."/>
            <person name="Liu Q."/>
            <person name="Huang B."/>
            <person name="Guo Z."/>
            <person name="Lei P."/>
        </authorList>
    </citation>
    <scope>NUCLEOTIDE SEQUENCE</scope>
    <source>
        <strain evidence="12">S6</strain>
    </source>
</reference>
<dbReference type="PANTHER" id="PTHR43047">
    <property type="entry name" value="TWO-COMPONENT HISTIDINE PROTEIN KINASE"/>
    <property type="match status" value="1"/>
</dbReference>
<dbReference type="Pfam" id="PF13426">
    <property type="entry name" value="PAS_9"/>
    <property type="match status" value="1"/>
</dbReference>
<dbReference type="InterPro" id="IPR004358">
    <property type="entry name" value="Sig_transdc_His_kin-like_C"/>
</dbReference>
<dbReference type="Pfam" id="PF08447">
    <property type="entry name" value="PAS_3"/>
    <property type="match status" value="3"/>
</dbReference>
<dbReference type="GO" id="GO:0000155">
    <property type="term" value="F:phosphorelay sensor kinase activity"/>
    <property type="evidence" value="ECO:0007669"/>
    <property type="project" value="InterPro"/>
</dbReference>
<feature type="domain" description="PAS" evidence="10">
    <location>
        <begin position="324"/>
        <end position="359"/>
    </location>
</feature>
<keyword evidence="3 7" id="KW-0597">Phosphoprotein</keyword>
<feature type="domain" description="PAS" evidence="10">
    <location>
        <begin position="682"/>
        <end position="751"/>
    </location>
</feature>
<name>A0A975G137_9CAUL</name>
<dbReference type="Pfam" id="PF00072">
    <property type="entry name" value="Response_reg"/>
    <property type="match status" value="1"/>
</dbReference>
<evidence type="ECO:0000259" key="11">
    <source>
        <dbReference type="PROSITE" id="PS50113"/>
    </source>
</evidence>
<dbReference type="SMART" id="SM00091">
    <property type="entry name" value="PAS"/>
    <property type="match status" value="5"/>
</dbReference>
<dbReference type="InterPro" id="IPR000014">
    <property type="entry name" value="PAS"/>
</dbReference>
<comment type="catalytic activity">
    <reaction evidence="1">
        <text>ATP + protein L-histidine = ADP + protein N-phospho-L-histidine.</text>
        <dbReference type="EC" id="2.7.13.3"/>
    </reaction>
</comment>
<dbReference type="InterPro" id="IPR003661">
    <property type="entry name" value="HisK_dim/P_dom"/>
</dbReference>
<dbReference type="InterPro" id="IPR013655">
    <property type="entry name" value="PAS_fold_3"/>
</dbReference>
<dbReference type="AlphaFoldDB" id="A0A975G137"/>
<dbReference type="PROSITE" id="PS50109">
    <property type="entry name" value="HIS_KIN"/>
    <property type="match status" value="1"/>
</dbReference>
<evidence type="ECO:0000256" key="2">
    <source>
        <dbReference type="ARBA" id="ARBA00012438"/>
    </source>
</evidence>
<keyword evidence="13" id="KW-1185">Reference proteome</keyword>
<organism evidence="12 13">
    <name type="scientific">Phenylobacterium montanum</name>
    <dbReference type="NCBI Taxonomy" id="2823693"/>
    <lineage>
        <taxon>Bacteria</taxon>
        <taxon>Pseudomonadati</taxon>
        <taxon>Pseudomonadota</taxon>
        <taxon>Alphaproteobacteria</taxon>
        <taxon>Caulobacterales</taxon>
        <taxon>Caulobacteraceae</taxon>
        <taxon>Phenylobacterium</taxon>
    </lineage>
</organism>
<evidence type="ECO:0000256" key="6">
    <source>
        <dbReference type="ARBA" id="ARBA00023012"/>
    </source>
</evidence>
<dbReference type="Gene3D" id="3.30.565.10">
    <property type="entry name" value="Histidine kinase-like ATPase, C-terminal domain"/>
    <property type="match status" value="1"/>
</dbReference>
<dbReference type="SMART" id="SM00388">
    <property type="entry name" value="HisKA"/>
    <property type="match status" value="1"/>
</dbReference>
<dbReference type="Gene3D" id="3.30.450.20">
    <property type="entry name" value="PAS domain"/>
    <property type="match status" value="5"/>
</dbReference>
<dbReference type="SUPFAM" id="SSF55781">
    <property type="entry name" value="GAF domain-like"/>
    <property type="match status" value="1"/>
</dbReference>
<dbReference type="RefSeq" id="WP_211938709.1">
    <property type="nucleotide sequence ID" value="NZ_CP073078.1"/>
</dbReference>
<dbReference type="GO" id="GO:0006355">
    <property type="term" value="P:regulation of DNA-templated transcription"/>
    <property type="evidence" value="ECO:0007669"/>
    <property type="project" value="InterPro"/>
</dbReference>
<dbReference type="InterPro" id="IPR029016">
    <property type="entry name" value="GAF-like_dom_sf"/>
</dbReference>